<dbReference type="Pfam" id="PF00293">
    <property type="entry name" value="NUDIX"/>
    <property type="match status" value="1"/>
</dbReference>
<evidence type="ECO:0000256" key="1">
    <source>
        <dbReference type="ARBA" id="ARBA00022801"/>
    </source>
</evidence>
<dbReference type="InterPro" id="IPR015797">
    <property type="entry name" value="NUDIX_hydrolase-like_dom_sf"/>
</dbReference>
<dbReference type="PROSITE" id="PS00893">
    <property type="entry name" value="NUDIX_BOX"/>
    <property type="match status" value="1"/>
</dbReference>
<proteinExistence type="predicted"/>
<feature type="domain" description="Nudix hydrolase" evidence="2">
    <location>
        <begin position="12"/>
        <end position="138"/>
    </location>
</feature>
<gene>
    <name evidence="3" type="ORF">SAMN05216192_1475</name>
</gene>
<organism evidence="3 4">
    <name type="scientific">Paenibacillus typhae</name>
    <dbReference type="NCBI Taxonomy" id="1174501"/>
    <lineage>
        <taxon>Bacteria</taxon>
        <taxon>Bacillati</taxon>
        <taxon>Bacillota</taxon>
        <taxon>Bacilli</taxon>
        <taxon>Bacillales</taxon>
        <taxon>Paenibacillaceae</taxon>
        <taxon>Paenibacillus</taxon>
    </lineage>
</organism>
<sequence length="148" mass="16663">MKVTIHKTGMDESVLKYVVIAARQDGRWIMARHRERTTWEFAGGHIEPNEPADAAAGRELYEETGAEEFSLTPVCVYSVARQGMPESFGKLYLADVQSFGQIPQYEMAEIKSFTEIPEEVTYPHIVPALVAEVKRFLLEMQPGRTGAE</sequence>
<dbReference type="InterPro" id="IPR014078">
    <property type="entry name" value="Nudix_YtkD"/>
</dbReference>
<evidence type="ECO:0000313" key="3">
    <source>
        <dbReference type="EMBL" id="SDK60627.1"/>
    </source>
</evidence>
<dbReference type="OrthoDB" id="9131041at2"/>
<dbReference type="AlphaFoldDB" id="A0A1G9D9U2"/>
<evidence type="ECO:0000259" key="2">
    <source>
        <dbReference type="PROSITE" id="PS51462"/>
    </source>
</evidence>
<dbReference type="STRING" id="1174501.SAMN05216192_1475"/>
<dbReference type="Gene3D" id="3.90.79.10">
    <property type="entry name" value="Nucleoside Triphosphate Pyrophosphohydrolase"/>
    <property type="match status" value="1"/>
</dbReference>
<dbReference type="RefSeq" id="WP_090718814.1">
    <property type="nucleotide sequence ID" value="NZ_CBCSKY010000050.1"/>
</dbReference>
<keyword evidence="4" id="KW-1185">Reference proteome</keyword>
<accession>A0A1G9D9U2</accession>
<dbReference type="CDD" id="cd04665">
    <property type="entry name" value="NUDIX_RppH"/>
    <property type="match status" value="1"/>
</dbReference>
<dbReference type="GO" id="GO:0016787">
    <property type="term" value="F:hydrolase activity"/>
    <property type="evidence" value="ECO:0007669"/>
    <property type="project" value="UniProtKB-KW"/>
</dbReference>
<dbReference type="EMBL" id="FNDX01000047">
    <property type="protein sequence ID" value="SDK60627.1"/>
    <property type="molecule type" value="Genomic_DNA"/>
</dbReference>
<name>A0A1G9D9U2_9BACL</name>
<protein>
    <submittedName>
        <fullName evidence="3">8-oxo-dGTPase</fullName>
    </submittedName>
</protein>
<dbReference type="InterPro" id="IPR020084">
    <property type="entry name" value="NUDIX_hydrolase_CS"/>
</dbReference>
<evidence type="ECO:0000313" key="4">
    <source>
        <dbReference type="Proteomes" id="UP000199050"/>
    </source>
</evidence>
<dbReference type="PROSITE" id="PS51462">
    <property type="entry name" value="NUDIX"/>
    <property type="match status" value="1"/>
</dbReference>
<reference evidence="4" key="1">
    <citation type="submission" date="2016-10" db="EMBL/GenBank/DDBJ databases">
        <authorList>
            <person name="Varghese N."/>
            <person name="Submissions S."/>
        </authorList>
    </citation>
    <scope>NUCLEOTIDE SEQUENCE [LARGE SCALE GENOMIC DNA]</scope>
    <source>
        <strain evidence="4">CGMCC 1.11012</strain>
    </source>
</reference>
<keyword evidence="1" id="KW-0378">Hydrolase</keyword>
<dbReference type="SUPFAM" id="SSF55811">
    <property type="entry name" value="Nudix"/>
    <property type="match status" value="1"/>
</dbReference>
<dbReference type="InterPro" id="IPR000086">
    <property type="entry name" value="NUDIX_hydrolase_dom"/>
</dbReference>
<dbReference type="Proteomes" id="UP000199050">
    <property type="component" value="Unassembled WGS sequence"/>
</dbReference>